<dbReference type="Proteomes" id="UP000501747">
    <property type="component" value="Chromosome"/>
</dbReference>
<organism evidence="2 3">
    <name type="scientific">Vagococcus hydrophili</name>
    <dbReference type="NCBI Taxonomy" id="2714947"/>
    <lineage>
        <taxon>Bacteria</taxon>
        <taxon>Bacillati</taxon>
        <taxon>Bacillota</taxon>
        <taxon>Bacilli</taxon>
        <taxon>Lactobacillales</taxon>
        <taxon>Enterococcaceae</taxon>
        <taxon>Vagococcus</taxon>
    </lineage>
</organism>
<keyword evidence="1" id="KW-0812">Transmembrane</keyword>
<reference evidence="2 3" key="1">
    <citation type="submission" date="2020-03" db="EMBL/GenBank/DDBJ databases">
        <title>Vagococcus sp. nov., isolated from beetles.</title>
        <authorList>
            <person name="Hyun D.-W."/>
            <person name="Bae J.-W."/>
        </authorList>
    </citation>
    <scope>NUCLEOTIDE SEQUENCE [LARGE SCALE GENOMIC DNA]</scope>
    <source>
        <strain evidence="2 3">HDW17B</strain>
    </source>
</reference>
<sequence length="210" mass="23768">MEKKVNSGISTGWIVFFCIIFWPVGIFLVYRKIVGNKEALYYDGKGIFISSIILILCAIAGIYGAFNEEETIAIIFTAILCFLAPGVLLFLKARTMKKNSEKFKKYSAMIIYQNVTKISDISSAVDLPMDTVKSDIEMMIKNNYFPNSYMDESRMEIILPNRQVKEDEAFAREKARHARVVKCEGCGAEQEIAEGNIMKCEYCGSLLENN</sequence>
<feature type="transmembrane region" description="Helical" evidence="1">
    <location>
        <begin position="72"/>
        <end position="91"/>
    </location>
</feature>
<name>A0A6G8AW35_9ENTE</name>
<evidence type="ECO:0000313" key="3">
    <source>
        <dbReference type="Proteomes" id="UP000501747"/>
    </source>
</evidence>
<dbReference type="RefSeq" id="WP_166035252.1">
    <property type="nucleotide sequence ID" value="NZ_CP049887.1"/>
</dbReference>
<gene>
    <name evidence="2" type="ORF">G7082_11805</name>
</gene>
<dbReference type="AlphaFoldDB" id="A0A6G8AW35"/>
<keyword evidence="3" id="KW-1185">Reference proteome</keyword>
<feature type="transmembrane region" description="Helical" evidence="1">
    <location>
        <begin position="12"/>
        <end position="34"/>
    </location>
</feature>
<evidence type="ECO:0000256" key="1">
    <source>
        <dbReference type="SAM" id="Phobius"/>
    </source>
</evidence>
<keyword evidence="1" id="KW-0472">Membrane</keyword>
<proteinExistence type="predicted"/>
<protein>
    <submittedName>
        <fullName evidence="2">Uncharacterized protein</fullName>
    </submittedName>
</protein>
<keyword evidence="1" id="KW-1133">Transmembrane helix</keyword>
<feature type="transmembrane region" description="Helical" evidence="1">
    <location>
        <begin position="46"/>
        <end position="66"/>
    </location>
</feature>
<accession>A0A6G8AW35</accession>
<evidence type="ECO:0000313" key="2">
    <source>
        <dbReference type="EMBL" id="QIL49123.1"/>
    </source>
</evidence>
<dbReference type="EMBL" id="CP049887">
    <property type="protein sequence ID" value="QIL49123.1"/>
    <property type="molecule type" value="Genomic_DNA"/>
</dbReference>
<dbReference type="KEGG" id="vhy:G7082_11805"/>